<feature type="region of interest" description="Disordered" evidence="18">
    <location>
        <begin position="3690"/>
        <end position="3717"/>
    </location>
</feature>
<dbReference type="Pfam" id="PF00856">
    <property type="entry name" value="SET"/>
    <property type="match status" value="1"/>
</dbReference>
<evidence type="ECO:0000256" key="13">
    <source>
        <dbReference type="ARBA" id="ARBA00023163"/>
    </source>
</evidence>
<dbReference type="CDD" id="cd15593">
    <property type="entry name" value="PHD3_KMT2B"/>
    <property type="match status" value="1"/>
</dbReference>
<dbReference type="EC" id="2.1.1.364" evidence="15"/>
<feature type="domain" description="CXXC-type" evidence="22">
    <location>
        <begin position="1407"/>
        <end position="1454"/>
    </location>
</feature>
<feature type="domain" description="PHD-type" evidence="19">
    <location>
        <begin position="1904"/>
        <end position="1978"/>
    </location>
</feature>
<dbReference type="Proteomes" id="UP001152622">
    <property type="component" value="Chromosome 24"/>
</dbReference>
<keyword evidence="14" id="KW-0539">Nucleus</keyword>
<dbReference type="FunFam" id="3.30.40.10:FF:000002">
    <property type="entry name" value="Histone-lysine N-methyltransferase"/>
    <property type="match status" value="1"/>
</dbReference>
<evidence type="ECO:0000256" key="1">
    <source>
        <dbReference type="ARBA" id="ARBA00004123"/>
    </source>
</evidence>
<evidence type="ECO:0000259" key="19">
    <source>
        <dbReference type="PROSITE" id="PS50016"/>
    </source>
</evidence>
<feature type="region of interest" description="Disordered" evidence="18">
    <location>
        <begin position="1685"/>
        <end position="1715"/>
    </location>
</feature>
<feature type="compositionally biased region" description="Basic residues" evidence="18">
    <location>
        <begin position="967"/>
        <end position="983"/>
    </location>
</feature>
<dbReference type="SUPFAM" id="SSF57903">
    <property type="entry name" value="FYVE/PHD zinc finger"/>
    <property type="match status" value="3"/>
</dbReference>
<evidence type="ECO:0000259" key="20">
    <source>
        <dbReference type="PROSITE" id="PS50280"/>
    </source>
</evidence>
<dbReference type="Pfam" id="PF00628">
    <property type="entry name" value="PHD"/>
    <property type="match status" value="3"/>
</dbReference>
<dbReference type="GO" id="GO:0045893">
    <property type="term" value="P:positive regulation of DNA-templated transcription"/>
    <property type="evidence" value="ECO:0007669"/>
    <property type="project" value="TreeGrafter"/>
</dbReference>
<dbReference type="GO" id="GO:0032259">
    <property type="term" value="P:methylation"/>
    <property type="evidence" value="ECO:0007669"/>
    <property type="project" value="UniProtKB-KW"/>
</dbReference>
<keyword evidence="25" id="KW-1185">Reference proteome</keyword>
<dbReference type="InterPro" id="IPR011011">
    <property type="entry name" value="Znf_FYVE_PHD"/>
</dbReference>
<feature type="compositionally biased region" description="Pro residues" evidence="18">
    <location>
        <begin position="2453"/>
        <end position="2470"/>
    </location>
</feature>
<dbReference type="PROSITE" id="PS51058">
    <property type="entry name" value="ZF_CXXC"/>
    <property type="match status" value="1"/>
</dbReference>
<evidence type="ECO:0000256" key="18">
    <source>
        <dbReference type="SAM" id="MobiDB-lite"/>
    </source>
</evidence>
<dbReference type="InterPro" id="IPR046341">
    <property type="entry name" value="SET_dom_sf"/>
</dbReference>
<feature type="region of interest" description="Disordered" evidence="18">
    <location>
        <begin position="1469"/>
        <end position="1516"/>
    </location>
</feature>
<evidence type="ECO:0000256" key="3">
    <source>
        <dbReference type="ARBA" id="ARBA00022679"/>
    </source>
</evidence>
<dbReference type="PROSITE" id="PS50280">
    <property type="entry name" value="SET"/>
    <property type="match status" value="1"/>
</dbReference>
<dbReference type="GO" id="GO:0008270">
    <property type="term" value="F:zinc ion binding"/>
    <property type="evidence" value="ECO:0007669"/>
    <property type="project" value="UniProtKB-KW"/>
</dbReference>
<dbReference type="PROSITE" id="PS50868">
    <property type="entry name" value="POST_SET"/>
    <property type="match status" value="1"/>
</dbReference>
<evidence type="ECO:0000256" key="9">
    <source>
        <dbReference type="ARBA" id="ARBA00022853"/>
    </source>
</evidence>
<dbReference type="PANTHER" id="PTHR45838:SF3">
    <property type="entry name" value="HISTONE-LYSINE N-METHYLTRANSFERASE 2B"/>
    <property type="match status" value="1"/>
</dbReference>
<feature type="compositionally biased region" description="Basic residues" evidence="18">
    <location>
        <begin position="678"/>
        <end position="696"/>
    </location>
</feature>
<dbReference type="InterPro" id="IPR003888">
    <property type="entry name" value="FYrich_N"/>
</dbReference>
<evidence type="ECO:0000256" key="16">
    <source>
        <dbReference type="ARBA" id="ARBA00049353"/>
    </source>
</evidence>
<feature type="region of interest" description="Disordered" evidence="18">
    <location>
        <begin position="2797"/>
        <end position="2865"/>
    </location>
</feature>
<dbReference type="Gene3D" id="3.30.160.360">
    <property type="match status" value="2"/>
</dbReference>
<dbReference type="SMART" id="SM00249">
    <property type="entry name" value="PHD"/>
    <property type="match status" value="4"/>
</dbReference>
<comment type="catalytic activity">
    <reaction evidence="16">
        <text>L-lysyl(4)-[histone H3] + S-adenosyl-L-methionine = N(6)-methyl-L-lysyl(4)-[histone H3] + S-adenosyl-L-homocysteine + H(+)</text>
        <dbReference type="Rhea" id="RHEA:60264"/>
        <dbReference type="Rhea" id="RHEA-COMP:15543"/>
        <dbReference type="Rhea" id="RHEA-COMP:15547"/>
        <dbReference type="ChEBI" id="CHEBI:15378"/>
        <dbReference type="ChEBI" id="CHEBI:29969"/>
        <dbReference type="ChEBI" id="CHEBI:57856"/>
        <dbReference type="ChEBI" id="CHEBI:59789"/>
        <dbReference type="ChEBI" id="CHEBI:61929"/>
        <dbReference type="EC" id="2.1.1.364"/>
    </reaction>
    <physiologicalReaction direction="left-to-right" evidence="16">
        <dbReference type="Rhea" id="RHEA:60265"/>
    </physiologicalReaction>
</comment>
<dbReference type="PANTHER" id="PTHR45838">
    <property type="entry name" value="HISTONE-LYSINE-N-METHYLTRANSFERASE 2 KMT2 FAMILY MEMBER"/>
    <property type="match status" value="1"/>
</dbReference>
<feature type="region of interest" description="Disordered" evidence="18">
    <location>
        <begin position="1294"/>
        <end position="1334"/>
    </location>
</feature>
<keyword evidence="6" id="KW-0677">Repeat</keyword>
<dbReference type="PROSITE" id="PS51542">
    <property type="entry name" value="FYRN"/>
    <property type="match status" value="1"/>
</dbReference>
<feature type="region of interest" description="Disordered" evidence="18">
    <location>
        <begin position="294"/>
        <end position="357"/>
    </location>
</feature>
<feature type="region of interest" description="Disordered" evidence="18">
    <location>
        <begin position="669"/>
        <end position="696"/>
    </location>
</feature>
<feature type="compositionally biased region" description="Basic and acidic residues" evidence="18">
    <location>
        <begin position="510"/>
        <end position="528"/>
    </location>
</feature>
<dbReference type="SMART" id="SM00541">
    <property type="entry name" value="FYRN"/>
    <property type="match status" value="1"/>
</dbReference>
<feature type="compositionally biased region" description="Basic and acidic residues" evidence="18">
    <location>
        <begin position="413"/>
        <end position="422"/>
    </location>
</feature>
<evidence type="ECO:0000313" key="24">
    <source>
        <dbReference type="EMBL" id="KAJ8332811.1"/>
    </source>
</evidence>
<dbReference type="InterPro" id="IPR003889">
    <property type="entry name" value="FYrich_C"/>
</dbReference>
<evidence type="ECO:0000256" key="2">
    <source>
        <dbReference type="ARBA" id="ARBA00022603"/>
    </source>
</evidence>
<feature type="domain" description="Post-SET" evidence="21">
    <location>
        <begin position="4004"/>
        <end position="4020"/>
    </location>
</feature>
<evidence type="ECO:0000256" key="10">
    <source>
        <dbReference type="ARBA" id="ARBA00023015"/>
    </source>
</evidence>
<dbReference type="CDD" id="cd15664">
    <property type="entry name" value="ePHD_KMT2A_like"/>
    <property type="match status" value="1"/>
</dbReference>
<dbReference type="GO" id="GO:0140945">
    <property type="term" value="F:histone H3K4 monomethyltransferase activity"/>
    <property type="evidence" value="ECO:0007669"/>
    <property type="project" value="UniProtKB-EC"/>
</dbReference>
<feature type="compositionally biased region" description="Basic residues" evidence="18">
    <location>
        <begin position="728"/>
        <end position="742"/>
    </location>
</feature>
<feature type="compositionally biased region" description="Polar residues" evidence="18">
    <location>
        <begin position="1372"/>
        <end position="1381"/>
    </location>
</feature>
<protein>
    <recommendedName>
        <fullName evidence="15">[histone H3]-lysine(4) N-methyltransferase</fullName>
        <ecNumber evidence="15">2.1.1.364</ecNumber>
    </recommendedName>
</protein>
<keyword evidence="9" id="KW-0156">Chromatin regulator</keyword>
<feature type="region of interest" description="Disordered" evidence="18">
    <location>
        <begin position="2137"/>
        <end position="2179"/>
    </location>
</feature>
<keyword evidence="4" id="KW-0949">S-adenosyl-L-methionine</keyword>
<feature type="region of interest" description="Disordered" evidence="18">
    <location>
        <begin position="1366"/>
        <end position="1405"/>
    </location>
</feature>
<evidence type="ECO:0000256" key="7">
    <source>
        <dbReference type="ARBA" id="ARBA00022771"/>
    </source>
</evidence>
<comment type="caution">
    <text evidence="24">The sequence shown here is derived from an EMBL/GenBank/DDBJ whole genome shotgun (WGS) entry which is preliminary data.</text>
</comment>
<feature type="compositionally biased region" description="Low complexity" evidence="18">
    <location>
        <begin position="149"/>
        <end position="159"/>
    </location>
</feature>
<dbReference type="Pfam" id="PF13771">
    <property type="entry name" value="zf-HC5HC2H"/>
    <property type="match status" value="1"/>
</dbReference>
<feature type="compositionally biased region" description="Low complexity" evidence="18">
    <location>
        <begin position="474"/>
        <end position="483"/>
    </location>
</feature>
<proteinExistence type="predicted"/>
<name>A0A9Q1E5U9_SYNKA</name>
<feature type="domain" description="PHD-type" evidence="23">
    <location>
        <begin position="2210"/>
        <end position="2318"/>
    </location>
</feature>
<keyword evidence="13" id="KW-0804">Transcription</keyword>
<dbReference type="PROSITE" id="PS51543">
    <property type="entry name" value="FYRC"/>
    <property type="match status" value="1"/>
</dbReference>
<feature type="compositionally biased region" description="Polar residues" evidence="18">
    <location>
        <begin position="3484"/>
        <end position="3495"/>
    </location>
</feature>
<feature type="region of interest" description="Disordered" evidence="18">
    <location>
        <begin position="1"/>
        <end position="73"/>
    </location>
</feature>
<keyword evidence="5" id="KW-0479">Metal-binding</keyword>
<dbReference type="PROSITE" id="PS50016">
    <property type="entry name" value="ZF_PHD_2"/>
    <property type="match status" value="3"/>
</dbReference>
<evidence type="ECO:0000256" key="12">
    <source>
        <dbReference type="ARBA" id="ARBA00023125"/>
    </source>
</evidence>
<keyword evidence="3" id="KW-0808">Transferase</keyword>
<evidence type="ECO:0000256" key="11">
    <source>
        <dbReference type="ARBA" id="ARBA00023117"/>
    </source>
</evidence>
<feature type="compositionally biased region" description="Basic and acidic residues" evidence="18">
    <location>
        <begin position="3637"/>
        <end position="3652"/>
    </location>
</feature>
<dbReference type="InterPro" id="IPR002857">
    <property type="entry name" value="Znf_CXXC"/>
</dbReference>
<evidence type="ECO:0000256" key="6">
    <source>
        <dbReference type="ARBA" id="ARBA00022737"/>
    </source>
</evidence>
<feature type="compositionally biased region" description="Low complexity" evidence="18">
    <location>
        <begin position="2528"/>
        <end position="2539"/>
    </location>
</feature>
<dbReference type="InterPro" id="IPR047219">
    <property type="entry name" value="KMT2A_2B_SET"/>
</dbReference>
<dbReference type="EMBL" id="JAINUF010000024">
    <property type="protein sequence ID" value="KAJ8332811.1"/>
    <property type="molecule type" value="Genomic_DNA"/>
</dbReference>
<dbReference type="InterPro" id="IPR013083">
    <property type="entry name" value="Znf_RING/FYVE/PHD"/>
</dbReference>
<dbReference type="InterPro" id="IPR001214">
    <property type="entry name" value="SET_dom"/>
</dbReference>
<feature type="region of interest" description="Disordered" evidence="18">
    <location>
        <begin position="959"/>
        <end position="986"/>
    </location>
</feature>
<dbReference type="CDD" id="cd15589">
    <property type="entry name" value="PHD1_KMT2B"/>
    <property type="match status" value="1"/>
</dbReference>
<evidence type="ECO:0000256" key="4">
    <source>
        <dbReference type="ARBA" id="ARBA00022691"/>
    </source>
</evidence>
<feature type="compositionally biased region" description="Basic and acidic residues" evidence="18">
    <location>
        <begin position="313"/>
        <end position="322"/>
    </location>
</feature>
<dbReference type="FunFam" id="2.170.270.10:FF:000004">
    <property type="entry name" value="Histone-lysine N-methyltransferase"/>
    <property type="match status" value="1"/>
</dbReference>
<feature type="region of interest" description="Disordered" evidence="18">
    <location>
        <begin position="3442"/>
        <end position="3495"/>
    </location>
</feature>
<feature type="compositionally biased region" description="Basic residues" evidence="18">
    <location>
        <begin position="1575"/>
        <end position="1592"/>
    </location>
</feature>
<dbReference type="Pfam" id="PF05965">
    <property type="entry name" value="FYRC"/>
    <property type="match status" value="1"/>
</dbReference>
<feature type="region of interest" description="Disordered" evidence="18">
    <location>
        <begin position="1537"/>
        <end position="1661"/>
    </location>
</feature>
<feature type="compositionally biased region" description="Low complexity" evidence="18">
    <location>
        <begin position="1"/>
        <end position="24"/>
    </location>
</feature>
<keyword evidence="10" id="KW-0805">Transcription regulation</keyword>
<feature type="region of interest" description="Disordered" evidence="18">
    <location>
        <begin position="2419"/>
        <end position="2564"/>
    </location>
</feature>
<evidence type="ECO:0000256" key="15">
    <source>
        <dbReference type="ARBA" id="ARBA00023620"/>
    </source>
</evidence>
<dbReference type="Gene3D" id="2.170.270.10">
    <property type="entry name" value="SET domain"/>
    <property type="match status" value="1"/>
</dbReference>
<feature type="region of interest" description="Disordered" evidence="18">
    <location>
        <begin position="413"/>
        <end position="544"/>
    </location>
</feature>
<feature type="region of interest" description="Disordered" evidence="18">
    <location>
        <begin position="2581"/>
        <end position="2643"/>
    </location>
</feature>
<dbReference type="OrthoDB" id="308383at2759"/>
<dbReference type="SUPFAM" id="SSF82199">
    <property type="entry name" value="SET domain"/>
    <property type="match status" value="1"/>
</dbReference>
<dbReference type="Pfam" id="PF05964">
    <property type="entry name" value="FYRN"/>
    <property type="match status" value="1"/>
</dbReference>
<dbReference type="InterPro" id="IPR036427">
    <property type="entry name" value="Bromodomain-like_sf"/>
</dbReference>
<feature type="compositionally biased region" description="Polar residues" evidence="18">
    <location>
        <begin position="175"/>
        <end position="214"/>
    </location>
</feature>
<feature type="compositionally biased region" description="Basic residues" evidence="18">
    <location>
        <begin position="3455"/>
        <end position="3470"/>
    </location>
</feature>
<dbReference type="Gene3D" id="3.30.40.10">
    <property type="entry name" value="Zinc/RING finger domain, C3HC4 (zinc finger)"/>
    <property type="match status" value="3"/>
</dbReference>
<feature type="domain" description="PHD-type" evidence="19">
    <location>
        <begin position="1819"/>
        <end position="1872"/>
    </location>
</feature>
<feature type="compositionally biased region" description="Basic and acidic residues" evidence="18">
    <location>
        <begin position="3706"/>
        <end position="3717"/>
    </location>
</feature>
<feature type="compositionally biased region" description="Basic and acidic residues" evidence="18">
    <location>
        <begin position="2148"/>
        <end position="2162"/>
    </location>
</feature>
<evidence type="ECO:0000256" key="5">
    <source>
        <dbReference type="ARBA" id="ARBA00022723"/>
    </source>
</evidence>
<dbReference type="FunFam" id="3.30.40.10:FF:000089">
    <property type="entry name" value="Histone-lysine N-methyltransferase"/>
    <property type="match status" value="1"/>
</dbReference>
<feature type="compositionally biased region" description="Basic and acidic residues" evidence="18">
    <location>
        <begin position="773"/>
        <end position="787"/>
    </location>
</feature>
<feature type="region of interest" description="Disordered" evidence="18">
    <location>
        <begin position="728"/>
        <end position="787"/>
    </location>
</feature>
<keyword evidence="8" id="KW-0862">Zinc</keyword>
<keyword evidence="11" id="KW-0103">Bromodomain</keyword>
<feature type="compositionally biased region" description="Polar residues" evidence="18">
    <location>
        <begin position="2429"/>
        <end position="2448"/>
    </location>
</feature>
<gene>
    <name evidence="24" type="ORF">SKAU_G00417070</name>
</gene>
<feature type="region of interest" description="Disordered" evidence="18">
    <location>
        <begin position="1000"/>
        <end position="1037"/>
    </location>
</feature>
<feature type="compositionally biased region" description="Acidic residues" evidence="18">
    <location>
        <begin position="1634"/>
        <end position="1644"/>
    </location>
</feature>
<dbReference type="Pfam" id="PF02008">
    <property type="entry name" value="zf-CXXC"/>
    <property type="match status" value="1"/>
</dbReference>
<evidence type="ECO:0000259" key="21">
    <source>
        <dbReference type="PROSITE" id="PS50868"/>
    </source>
</evidence>
<dbReference type="InterPro" id="IPR034732">
    <property type="entry name" value="EPHD"/>
</dbReference>
<dbReference type="GO" id="GO:0035097">
    <property type="term" value="C:histone methyltransferase complex"/>
    <property type="evidence" value="ECO:0007669"/>
    <property type="project" value="TreeGrafter"/>
</dbReference>
<dbReference type="InterPro" id="IPR019787">
    <property type="entry name" value="Znf_PHD-finger"/>
</dbReference>
<organism evidence="24 25">
    <name type="scientific">Synaphobranchus kaupii</name>
    <name type="common">Kaup's arrowtooth eel</name>
    <dbReference type="NCBI Taxonomy" id="118154"/>
    <lineage>
        <taxon>Eukaryota</taxon>
        <taxon>Metazoa</taxon>
        <taxon>Chordata</taxon>
        <taxon>Craniata</taxon>
        <taxon>Vertebrata</taxon>
        <taxon>Euteleostomi</taxon>
        <taxon>Actinopterygii</taxon>
        <taxon>Neopterygii</taxon>
        <taxon>Teleostei</taxon>
        <taxon>Anguilliformes</taxon>
        <taxon>Synaphobranchidae</taxon>
        <taxon>Synaphobranchus</taxon>
    </lineage>
</organism>
<feature type="domain" description="SET" evidence="20">
    <location>
        <begin position="3880"/>
        <end position="3996"/>
    </location>
</feature>
<feature type="region of interest" description="Disordered" evidence="18">
    <location>
        <begin position="2185"/>
        <end position="2204"/>
    </location>
</feature>
<dbReference type="PROSITE" id="PS51805">
    <property type="entry name" value="EPHD"/>
    <property type="match status" value="1"/>
</dbReference>
<evidence type="ECO:0000259" key="23">
    <source>
        <dbReference type="PROSITE" id="PS51805"/>
    </source>
</evidence>
<accession>A0A9Q1E5U9</accession>
<feature type="region of interest" description="Disordered" evidence="18">
    <location>
        <begin position="93"/>
        <end position="218"/>
    </location>
</feature>
<dbReference type="GO" id="GO:0003677">
    <property type="term" value="F:DNA binding"/>
    <property type="evidence" value="ECO:0007669"/>
    <property type="project" value="UniProtKB-KW"/>
</dbReference>
<evidence type="ECO:0000313" key="25">
    <source>
        <dbReference type="Proteomes" id="UP001152622"/>
    </source>
</evidence>
<dbReference type="InterPro" id="IPR003616">
    <property type="entry name" value="Post-SET_dom"/>
</dbReference>
<dbReference type="InterPro" id="IPR001965">
    <property type="entry name" value="Znf_PHD"/>
</dbReference>
<evidence type="ECO:0000256" key="17">
    <source>
        <dbReference type="PROSITE-ProRule" id="PRU00509"/>
    </source>
</evidence>
<sequence>MMAAAGCGSATAANGGSSCGTATARGRFPGRPWSSRSRLRSEKRWQLGRFGTEAGETDIGGPRPSSLGLALNDDPSHLRLLGMEAKYKRLGEAGYNSSGSEEGDDFQGFATENEGYRSPLRSGHNPSKSKPAKTKLSKQIQEKPPPALALPATRTASPVPKKPSKPRPESRQKSVNAKPQRNSGKGSKNHPSQTVKKGPPQSSTRGKPQNSTKPRITVKLVAKKTVKKEPVVRQKPVKKLKVAGFKFLSKARKVQGAQLSSAHVKLKKGSLAGGTGPVKSRGGARGIVTIAKQGGRTAVEKMEPSNFRRRAKAKVEDQKTEGKQPVPKQDLPLDSVSVESKTDGKKCRRRQKALETNPEVFKRRRRKKVDPVTETSRSLVAEFESQSVEVSTSEVSMVTKDNPLLGEAKEKLVSTNEHKEDYQVTGIPVPSEVEPEKSSVDATASLPFESDSQDMGIPGLKLKRVRNPKAMLASSARSHSSGRGSKGSRKKQSKFVWTLTLVKGKSKTSKPQESEDLGKTAEGEEDSTKMNQATSDDSWVIKSPDKMDCEEIKVEDTPGLTKHRRKRAKSCKRRKNKLSVSIELGDVKQVYPDEATQTEGNILIEETVPPIQLKVVSSPGKFTSLPPSLLIRRVGPDSEEKEVIAENISEIPEEKPAVLEATIQPSPKVKVRSNLTSSRKKRGHKPWTSHKRKTKKNLPVEITPHLPVAEAEAQTEEFSAIAVMPKPRRRTGQVGVSRRKRSSSMSKKQWRSDTEVAFEPTYSEPLEVPDTQPESREEIAAEPKGDGEVLVLEPPVTEQRPLCFARKPPRHGKKRRRALIGQRLKRKGLPPRLPQQGVDVDDYCPFATSTPSRPKLVGVLKTKYRRKQVPSSSLQFLGVKRPRARQAILSKELEMDLAQQLFSQDGKDGAEGELRPASRTLQRGKSKFLKNIRHFIMPVVSARSSRVIKTPKRFMDDAGMSVLPKRNTPKKGHHFGLHPRSGRKREDAAVEDLIPDFPLENEDTVTEPSLDLSSSQGPSEDSIFAEESPTMDNLSGKRKSLLREPSFKWRVIGASGGEVFTLAKPKEKIRKYKKLLSPKGFRTCGDLSGATPSLPRMKRTPKLCKGKTQTKIYKKMTTLTPGTGRKRRKKVGNAADVEKRGQVEGDKGSILIKSLSDTESEKAKLKIEDLNSPGVVRKVAVCVRTLDSQVQVLQCGHQMEEFEKEKVNAAPPGPKPDDETLKPEAANLELQPELEQSTDSDRVVLEEKGTSNRIRLTSANKRMFHLLKRARVQLIKIDQQKQLKSSQLLSGSLSVGGRDGSVTGVKRRRRRRKERLETGSAYKNGASQDLRRGGPRIKHVCRAAAVVLGQPRATVPDDIPRLSALPLHERSSISPSPTAQGPGSPAMQDQKTPKSRGVRPRSEYGPFGMRSRRCGTCKGCHHEEDCGKCINCLDKPKFGGPNTKRQCCVFKRCDRIEERKAQRLVGKFPKGYAKRRRSSASGCHSSNDEGEAGEGEGRSPATPPADGESLSVRKQPRRCVKPRSYCDLLDYDSDLDIVRGSNSTSPGRRRASGSRSQDVAFLDGFTGGVSEDGVRHRRPGQHRGPPCRRKVEKRSTSSQALQEKRGRAYETAQAEKQSRQAERLLLSMVRSESEDALSEQDDAQTEPPPTVDLAPPFGAGARGDDEAVVAVTVAVAVPTLEDKPEEVAVSEAGVRDHARTDPPCLPPSQSPLEQTPPSVLAALANGFAQREKEPSEPSHRIRVDFKEDCNIQNVWLMGGLSVLASVPTMPQHVCLLCASKGHHEMIYCQVCCEPFHRFCLEPAERPLEENKENWCCRRCKFCHVCGRKNKPSKPLLECEKCQNCYHPPCLGPNYPKPNKRKKSWVCMTCIRCKSCGVTPGKSWDSEWNHEKGLCPDCVKLYDQGNYCPICYKCYEDNDYDSQMMQCATCNHWVHAKCEELSDPRLMRPASFLPPDDQYEILSSLPESVVYSCGPCSLTQPSGWREVLYLELRAGVEKVLACLLTSTLTQHLVCCSECASQMDPGSEAEGQPACDLRAVGKKFDKGLYTTLKSFHEDVVLVIRKQLEEEESLLEDQRPTALARSYYLKLLEEVFCWFNSQDPKVWDPRSKELPAGFLPNAVLPPSSEHLYAQFLEREEQGTRAPAGPHQGEDGVTKFKTEEGPHLATPVSRKPASSYSRNSKSFRLKMKMKGKKGRPSKADLDTGWSKEDERQCSLCQKYGDAKSNDAGRLLYLGQNEWAHVNCSMWSAEVFEEDNGSLMHVHSAVARGRLMRCERCNQTGATVGCCLTSCQSNYHFMCARTRNCVFQDDKKVFCHKHRDLISGKMVTGQGFEVLRRVYVDFEGISLRRKFLTGLEPESIHMMIGSLQIDKLGMLTELSASQGKLFPVGYQCSRWYWSTVDPRRRCRYTCKVTEVRPPVQERPVEETPDQGDNCTIAHSSSPQSETYTQDVELAPPPPGEAPPNTPSPLSKPDPGARPKVPSYPKPRRPAGGLSRPLPSPGTALSKSHHILTISDLEETRRPRRHSPHSHSSGSRCRISSPPHGTPSGPITLRAGASLHPKTSPVTSPLFPLGATENLLTSPSVRLTGGRSTSSSSSSARVPGMAAPHSTSGFFPRPPSWQDGLGSPPFSVPDGLSTSSALHHSPRPRVPCLDLGHPDSADVPLNFMASPELKDHMSANGTASPGAGSRLVSGQGFSYAPFVVESEVAMDTVLNTELEFDETLLNEGVAMHCGAQIVVDGEGEENMEEYQDGEAKRTAHVRALPRPATLAREEWGNTSSDEDMENYFDFSRTVVARVAPSQASPPAPSASIPQLDGVDDGTDSDASIATSDVARNLKNSSHSQTQHPPPEERRSNGLPDLNMASANPSSDALLLDKLSENTGKDDASPYVEAPFNYLFPDNLKVHDSMQVHASLAHDSHSFTLNTIATSVGAQAHTARVDQSPEYCHLEANLQSLSVVSVFENAASSAEEQGPLQKSMLCRTAELHPSTADFLESYVPGESLTEGSMEQAVLLTHGSSEDMSAGILVQECHDLPSPNASLTDLVTVQEGPPIEADSVEIPREVFLDPSSGHFVSAKDGTEVYLSNLVEPVEDAPALVDLVSGSQNAEKDLFLPNEVPIPSHVPTDLLQVNPSLQLSVPTFKPTPVPSLSTTLDPLQSTHMTTVLPPMESFRTALPHAELRHPAPAVGGLTYVSSSFQPRHETIIPMVQGSGLPLGPYGTVSMPVFPTQSLPAASTTFNIVSSSPSTTTFAEGLSFQVREATQCQPICPAPPHQTPASAPVLINGYNSASTPKEASRGRTISINFSTPRPALEPQQPVLSPAVPGHAILTVREVGGPNVDSTPHVLLVNRLGQIFVKNPESNTFHVPSASSPSYGCVSQIASLLQSNALSTTLATAGAMSATTGPVAPTQTPRMVTPTHSATTRLITYSTNGTVAATDVLVGKKPKSSAKDTVPGVKKPRKKRATPTTKRTKAVNPSLDPSLWPAPSSQAPAGQGSTSLHAVSRNESAQAIINQAMASNFNPNRISAHLLGSSHFHAPPALNRVRALGSVVLPPGLLIEPEPSATATPTTVTSRPRSQVRMKRVSSLSDRIATKKSKTDFVEVEPPSVVEEPPPRKAISAAASRSGGVRIKTPTVKGVLDLDKPKEERNSDPESTRPGPWDRLASRGGDLGYGRPQAWESVGRNALTDWNKYSGAVSSSDDETPPPDLEEKRPPCRDQPHLRFEITSEDGFNVEADSIEVAWKAVIDGVQEARAATRLKQLSFAGMSGAHMLGVLHDAVLFLLEQLEGAGLCQRHVFRFHKQDNQEEELPVNPSGCARSEVYMRKSTFDMFNFLASQHRQLPDNGPYDEEEDEVPLKSTRRATSLELPMAMRFRHLERTSKEAVGVYRSAIHGRGLFCKRNIDAGEMVIEYSGIVIRSVLTDKREKYYDGKGIGCYMFRIDDFDVVDATMHGNAARFINHSCEPNCYSRVINVEGQKHIVIFALRRIYRGEELTYDYKFPIEDASNKLNCNCGARRCRRFLN</sequence>
<feature type="compositionally biased region" description="Polar residues" evidence="18">
    <location>
        <begin position="2835"/>
        <end position="2844"/>
    </location>
</feature>
<keyword evidence="7 17" id="KW-0863">Zinc-finger</keyword>
<feature type="domain" description="PHD-type" evidence="19">
    <location>
        <begin position="1771"/>
        <end position="1822"/>
    </location>
</feature>
<dbReference type="SMART" id="SM00542">
    <property type="entry name" value="FYRC"/>
    <property type="match status" value="1"/>
</dbReference>
<evidence type="ECO:0000256" key="8">
    <source>
        <dbReference type="ARBA" id="ARBA00022833"/>
    </source>
</evidence>
<dbReference type="SMART" id="SM00317">
    <property type="entry name" value="SET"/>
    <property type="match status" value="1"/>
</dbReference>
<comment type="subcellular location">
    <subcellularLocation>
        <location evidence="1">Nucleus</location>
    </subcellularLocation>
</comment>
<dbReference type="Gene3D" id="1.20.920.10">
    <property type="entry name" value="Bromodomain-like"/>
    <property type="match status" value="1"/>
</dbReference>
<evidence type="ECO:0000259" key="22">
    <source>
        <dbReference type="PROSITE" id="PS51058"/>
    </source>
</evidence>
<keyword evidence="12" id="KW-0238">DNA-binding</keyword>
<evidence type="ECO:0000256" key="14">
    <source>
        <dbReference type="ARBA" id="ARBA00023242"/>
    </source>
</evidence>
<feature type="compositionally biased region" description="Basic residues" evidence="18">
    <location>
        <begin position="2185"/>
        <end position="2196"/>
    </location>
</feature>
<dbReference type="FunFam" id="1.20.920.10:FF:000040">
    <property type="entry name" value="Histone-lysine N-methyltransferase"/>
    <property type="match status" value="1"/>
</dbReference>
<dbReference type="CDD" id="cd19170">
    <property type="entry name" value="SET_KMT2A_2B"/>
    <property type="match status" value="1"/>
</dbReference>
<keyword evidence="2" id="KW-0489">Methyltransferase</keyword>
<feature type="region of interest" description="Disordered" evidence="18">
    <location>
        <begin position="3602"/>
        <end position="3674"/>
    </location>
</feature>
<reference evidence="24" key="1">
    <citation type="journal article" date="2023" name="Science">
        <title>Genome structures resolve the early diversification of teleost fishes.</title>
        <authorList>
            <person name="Parey E."/>
            <person name="Louis A."/>
            <person name="Montfort J."/>
            <person name="Bouchez O."/>
            <person name="Roques C."/>
            <person name="Iampietro C."/>
            <person name="Lluch J."/>
            <person name="Castinel A."/>
            <person name="Donnadieu C."/>
            <person name="Desvignes T."/>
            <person name="Floi Bucao C."/>
            <person name="Jouanno E."/>
            <person name="Wen M."/>
            <person name="Mejri S."/>
            <person name="Dirks R."/>
            <person name="Jansen H."/>
            <person name="Henkel C."/>
            <person name="Chen W.J."/>
            <person name="Zahm M."/>
            <person name="Cabau C."/>
            <person name="Klopp C."/>
            <person name="Thompson A.W."/>
            <person name="Robinson-Rechavi M."/>
            <person name="Braasch I."/>
            <person name="Lecointre G."/>
            <person name="Bobe J."/>
            <person name="Postlethwait J.H."/>
            <person name="Berthelot C."/>
            <person name="Roest Crollius H."/>
            <person name="Guiguen Y."/>
        </authorList>
    </citation>
    <scope>NUCLEOTIDE SEQUENCE</scope>
    <source>
        <strain evidence="24">WJC10195</strain>
    </source>
</reference>